<evidence type="ECO:0000313" key="1">
    <source>
        <dbReference type="EMBL" id="KAK1733783.1"/>
    </source>
</evidence>
<reference evidence="1" key="1">
    <citation type="submission" date="2023-06" db="EMBL/GenBank/DDBJ databases">
        <title>Survivors Of The Sea: Transcriptome response of Skeletonema marinoi to long-term dormancy.</title>
        <authorList>
            <person name="Pinder M.I.M."/>
            <person name="Kourtchenko O."/>
            <person name="Robertson E.K."/>
            <person name="Larsson T."/>
            <person name="Maumus F."/>
            <person name="Osuna-Cruz C.M."/>
            <person name="Vancaester E."/>
            <person name="Stenow R."/>
            <person name="Vandepoele K."/>
            <person name="Ploug H."/>
            <person name="Bruchert V."/>
            <person name="Godhe A."/>
            <person name="Topel M."/>
        </authorList>
    </citation>
    <scope>NUCLEOTIDE SEQUENCE</scope>
    <source>
        <strain evidence="1">R05AC</strain>
    </source>
</reference>
<dbReference type="Proteomes" id="UP001224775">
    <property type="component" value="Unassembled WGS sequence"/>
</dbReference>
<evidence type="ECO:0000313" key="2">
    <source>
        <dbReference type="Proteomes" id="UP001224775"/>
    </source>
</evidence>
<comment type="caution">
    <text evidence="1">The sequence shown here is derived from an EMBL/GenBank/DDBJ whole genome shotgun (WGS) entry which is preliminary data.</text>
</comment>
<sequence length="83" mass="9017">MEVAGAIVFGKILHHLERAAIGGHPVTRHNLGCKEAENGNYDLGYQLTIEMLKINHARGYFSKEDFATAPCAHQAALDATKSP</sequence>
<proteinExistence type="predicted"/>
<gene>
    <name evidence="1" type="ORF">QTG54_015638</name>
</gene>
<protein>
    <submittedName>
        <fullName evidence="1">Uncharacterized protein</fullName>
    </submittedName>
</protein>
<accession>A0AAD9D5L0</accession>
<name>A0AAD9D5L0_9STRA</name>
<dbReference type="EMBL" id="JATAAI010000045">
    <property type="protein sequence ID" value="KAK1733783.1"/>
    <property type="molecule type" value="Genomic_DNA"/>
</dbReference>
<keyword evidence="2" id="KW-1185">Reference proteome</keyword>
<dbReference type="AlphaFoldDB" id="A0AAD9D5L0"/>
<organism evidence="1 2">
    <name type="scientific">Skeletonema marinoi</name>
    <dbReference type="NCBI Taxonomy" id="267567"/>
    <lineage>
        <taxon>Eukaryota</taxon>
        <taxon>Sar</taxon>
        <taxon>Stramenopiles</taxon>
        <taxon>Ochrophyta</taxon>
        <taxon>Bacillariophyta</taxon>
        <taxon>Coscinodiscophyceae</taxon>
        <taxon>Thalassiosirophycidae</taxon>
        <taxon>Thalassiosirales</taxon>
        <taxon>Skeletonemataceae</taxon>
        <taxon>Skeletonema</taxon>
        <taxon>Skeletonema marinoi-dohrnii complex</taxon>
    </lineage>
</organism>